<dbReference type="AlphaFoldDB" id="A0A444W9Z9"/>
<dbReference type="PROSITE" id="PS51782">
    <property type="entry name" value="LYSM"/>
    <property type="match status" value="4"/>
</dbReference>
<gene>
    <name evidence="3" type="ORF">NU09_1816</name>
</gene>
<comment type="caution">
    <text evidence="3">The sequence shown here is derived from an EMBL/GenBank/DDBJ whole genome shotgun (WGS) entry which is preliminary data.</text>
</comment>
<dbReference type="OrthoDB" id="2149800at2"/>
<proteinExistence type="predicted"/>
<accession>A0A444W9Z9</accession>
<dbReference type="GO" id="GO:0008932">
    <property type="term" value="F:lytic endotransglycosylase activity"/>
    <property type="evidence" value="ECO:0007669"/>
    <property type="project" value="TreeGrafter"/>
</dbReference>
<feature type="domain" description="LysM" evidence="2">
    <location>
        <begin position="231"/>
        <end position="274"/>
    </location>
</feature>
<feature type="domain" description="LysM" evidence="2">
    <location>
        <begin position="163"/>
        <end position="207"/>
    </location>
</feature>
<organism evidence="3 4">
    <name type="scientific">Flavobacterium beibuense</name>
    <dbReference type="NCBI Taxonomy" id="657326"/>
    <lineage>
        <taxon>Bacteria</taxon>
        <taxon>Pseudomonadati</taxon>
        <taxon>Bacteroidota</taxon>
        <taxon>Flavobacteriia</taxon>
        <taxon>Flavobacteriales</taxon>
        <taxon>Flavobacteriaceae</taxon>
        <taxon>Flavobacterium</taxon>
    </lineage>
</organism>
<protein>
    <submittedName>
        <fullName evidence="3">Peptidoglycan-binding LysM</fullName>
    </submittedName>
</protein>
<keyword evidence="4" id="KW-1185">Reference proteome</keyword>
<evidence type="ECO:0000313" key="3">
    <source>
        <dbReference type="EMBL" id="RYJ42717.1"/>
    </source>
</evidence>
<dbReference type="InterPro" id="IPR018392">
    <property type="entry name" value="LysM"/>
</dbReference>
<dbReference type="SUPFAM" id="SSF53822">
    <property type="entry name" value="Periplasmic binding protein-like I"/>
    <property type="match status" value="1"/>
</dbReference>
<dbReference type="InterPro" id="IPR036779">
    <property type="entry name" value="LysM_dom_sf"/>
</dbReference>
<dbReference type="RefSeq" id="WP_129750952.1">
    <property type="nucleotide sequence ID" value="NZ_JUIW01000006.1"/>
</dbReference>
<evidence type="ECO:0000256" key="1">
    <source>
        <dbReference type="SAM" id="SignalP"/>
    </source>
</evidence>
<dbReference type="EMBL" id="JUIW01000006">
    <property type="protein sequence ID" value="RYJ42717.1"/>
    <property type="molecule type" value="Genomic_DNA"/>
</dbReference>
<dbReference type="Gene3D" id="3.10.350.10">
    <property type="entry name" value="LysM domain"/>
    <property type="match status" value="4"/>
</dbReference>
<feature type="domain" description="LysM" evidence="2">
    <location>
        <begin position="92"/>
        <end position="136"/>
    </location>
</feature>
<name>A0A444W9Z9_9FLAO</name>
<dbReference type="SUPFAM" id="SSF54106">
    <property type="entry name" value="LysM domain"/>
    <property type="match status" value="4"/>
</dbReference>
<feature type="domain" description="LysM" evidence="2">
    <location>
        <begin position="25"/>
        <end position="68"/>
    </location>
</feature>
<dbReference type="SMART" id="SM00257">
    <property type="entry name" value="LysM"/>
    <property type="match status" value="4"/>
</dbReference>
<reference evidence="3 4" key="1">
    <citation type="submission" date="2014-12" db="EMBL/GenBank/DDBJ databases">
        <title>Genome sequence of Flavobacterium beibuense RSKm HC5.</title>
        <authorList>
            <person name="Kim J.F."/>
            <person name="Song J.Y."/>
            <person name="Kwak M.-J."/>
            <person name="Lee S.-W."/>
        </authorList>
    </citation>
    <scope>NUCLEOTIDE SEQUENCE [LARGE SCALE GENOMIC DNA]</scope>
    <source>
        <strain evidence="3 4">RSKm HC5</strain>
    </source>
</reference>
<keyword evidence="1" id="KW-0732">Signal</keyword>
<evidence type="ECO:0000313" key="4">
    <source>
        <dbReference type="Proteomes" id="UP000289775"/>
    </source>
</evidence>
<feature type="chain" id="PRO_5019477500" evidence="1">
    <location>
        <begin position="21"/>
        <end position="647"/>
    </location>
</feature>
<feature type="signal peptide" evidence="1">
    <location>
        <begin position="1"/>
        <end position="20"/>
    </location>
</feature>
<dbReference type="Gene3D" id="3.40.50.2300">
    <property type="match status" value="2"/>
</dbReference>
<dbReference type="InterPro" id="IPR028082">
    <property type="entry name" value="Peripla_BP_I"/>
</dbReference>
<sequence>MKYIVILFFSLALFSGSAYAQGKYKKHQVAKGETVTDIAKKYKVTPYDIYRLNPDSQNGINEGAILLVPTAGGVPVKTDVTVNEKSTKIANPIHEVQPKETLYGLSKQYNVSEEDIKKANPEIVTNGLQIGQKIIIPVKGSGVEAQAERAEKQQGKKDAPSYMYHTVEAGETKYSIAKDYGMSLQLLEELNPEVKDAPLPLGYKLKLDKNSIIAKEIAPGAQLKKPDNKYIEYTVQPKETFYSLTRRVGITEQEIIALNPDAKEGLKEGMVLKLPNPNPDSGTVFGTTKSYAPGITNLSTTLDKAQTKQLALLLPFNINKGADEESEKERVRTNKFLNMTLDFYAGALIAIDSAQAMGIPVKVKILDSQESSTSSAIDNLRGGLVGVDAVIGPFFQNNVEKTAQVLAGIPVISPLSKEAGKPLPNLYQSVPTQDMVRMAMLDYLKFKNGNFIAVIDEKKLSSKQFIRNNYAGVKFADGTITEDVMKPLLDPSKMNYIVLDTESAGKVSNTVRVLSKLMADYQIQLAVMERSDILDNEEVPLKLLTRLRMLYPSVTNDSENPMAAGFIKKFKAKNGVMPNQFASRGFDVTLDVILRMYQPEGFAETIATKASQQTENKFVYRSLNGGNYNNGVYILNYEEDLSIKQAN</sequence>
<dbReference type="PANTHER" id="PTHR33734">
    <property type="entry name" value="LYSM DOMAIN-CONTAINING GPI-ANCHORED PROTEIN 2"/>
    <property type="match status" value="1"/>
</dbReference>
<dbReference type="PANTHER" id="PTHR33734:SF22">
    <property type="entry name" value="MEMBRANE-BOUND LYTIC MUREIN TRANSGLYCOSYLASE D"/>
    <property type="match status" value="1"/>
</dbReference>
<dbReference type="Pfam" id="PF01476">
    <property type="entry name" value="LysM"/>
    <property type="match status" value="4"/>
</dbReference>
<dbReference type="CDD" id="cd00118">
    <property type="entry name" value="LysM"/>
    <property type="match status" value="4"/>
</dbReference>
<dbReference type="Proteomes" id="UP000289775">
    <property type="component" value="Unassembled WGS sequence"/>
</dbReference>
<evidence type="ECO:0000259" key="2">
    <source>
        <dbReference type="PROSITE" id="PS51782"/>
    </source>
</evidence>